<organism evidence="1">
    <name type="scientific">Anguilla anguilla</name>
    <name type="common">European freshwater eel</name>
    <name type="synonym">Muraena anguilla</name>
    <dbReference type="NCBI Taxonomy" id="7936"/>
    <lineage>
        <taxon>Eukaryota</taxon>
        <taxon>Metazoa</taxon>
        <taxon>Chordata</taxon>
        <taxon>Craniata</taxon>
        <taxon>Vertebrata</taxon>
        <taxon>Euteleostomi</taxon>
        <taxon>Actinopterygii</taxon>
        <taxon>Neopterygii</taxon>
        <taxon>Teleostei</taxon>
        <taxon>Anguilliformes</taxon>
        <taxon>Anguillidae</taxon>
        <taxon>Anguilla</taxon>
    </lineage>
</organism>
<reference evidence="1" key="2">
    <citation type="journal article" date="2015" name="Fish Shellfish Immunol.">
        <title>Early steps in the European eel (Anguilla anguilla)-Vibrio vulnificus interaction in the gills: Role of the RtxA13 toxin.</title>
        <authorList>
            <person name="Callol A."/>
            <person name="Pajuelo D."/>
            <person name="Ebbesson L."/>
            <person name="Teles M."/>
            <person name="MacKenzie S."/>
            <person name="Amaro C."/>
        </authorList>
    </citation>
    <scope>NUCLEOTIDE SEQUENCE</scope>
</reference>
<accession>A0A0E9TF94</accession>
<evidence type="ECO:0000313" key="1">
    <source>
        <dbReference type="EMBL" id="JAH51388.1"/>
    </source>
</evidence>
<name>A0A0E9TF94_ANGAN</name>
<dbReference type="AlphaFoldDB" id="A0A0E9TF94"/>
<proteinExistence type="predicted"/>
<protein>
    <submittedName>
        <fullName evidence="1">Uncharacterized protein</fullName>
    </submittedName>
</protein>
<reference evidence="1" key="1">
    <citation type="submission" date="2014-11" db="EMBL/GenBank/DDBJ databases">
        <authorList>
            <person name="Amaro Gonzalez C."/>
        </authorList>
    </citation>
    <scope>NUCLEOTIDE SEQUENCE</scope>
</reference>
<sequence length="17" mass="1975">MTGATVHVPNKEERYDQ</sequence>
<dbReference type="EMBL" id="GBXM01057189">
    <property type="protein sequence ID" value="JAH51388.1"/>
    <property type="molecule type" value="Transcribed_RNA"/>
</dbReference>